<evidence type="ECO:0000313" key="10">
    <source>
        <dbReference type="EMBL" id="XBX74598.1"/>
    </source>
</evidence>
<gene>
    <name evidence="10" type="ORF">PRVXT_002647</name>
</gene>
<evidence type="ECO:0000256" key="3">
    <source>
        <dbReference type="ARBA" id="ARBA00022692"/>
    </source>
</evidence>
<reference evidence="10" key="2">
    <citation type="submission" date="2024-06" db="EMBL/GenBank/DDBJ databases">
        <authorList>
            <person name="Petrova K.O."/>
            <person name="Toshchakov S.V."/>
            <person name="Boltjanskaja Y.V."/>
            <person name="Kevbrin V."/>
        </authorList>
    </citation>
    <scope>NUCLEOTIDE SEQUENCE</scope>
    <source>
        <strain evidence="10">Z-910T</strain>
    </source>
</reference>
<feature type="domain" description="MacB-like periplasmic core" evidence="9">
    <location>
        <begin position="19"/>
        <end position="220"/>
    </location>
</feature>
<feature type="domain" description="ABC3 transporter permease C-terminal" evidence="8">
    <location>
        <begin position="703"/>
        <end position="819"/>
    </location>
</feature>
<accession>A0AAU7VKL8</accession>
<dbReference type="InterPro" id="IPR003838">
    <property type="entry name" value="ABC3_permease_C"/>
</dbReference>
<keyword evidence="2" id="KW-1003">Cell membrane</keyword>
<comment type="subcellular location">
    <subcellularLocation>
        <location evidence="1">Cell membrane</location>
        <topology evidence="1">Multi-pass membrane protein</topology>
    </subcellularLocation>
</comment>
<feature type="transmembrane region" description="Helical" evidence="7">
    <location>
        <begin position="424"/>
        <end position="446"/>
    </location>
</feature>
<dbReference type="InterPro" id="IPR025857">
    <property type="entry name" value="MacB_PCD"/>
</dbReference>
<feature type="domain" description="ABC3 transporter permease C-terminal" evidence="8">
    <location>
        <begin position="257"/>
        <end position="376"/>
    </location>
</feature>
<organism evidence="10">
    <name type="scientific">Proteinivorax tanatarense</name>
    <dbReference type="NCBI Taxonomy" id="1260629"/>
    <lineage>
        <taxon>Bacteria</taxon>
        <taxon>Bacillati</taxon>
        <taxon>Bacillota</taxon>
        <taxon>Clostridia</taxon>
        <taxon>Eubacteriales</taxon>
        <taxon>Proteinivoracaceae</taxon>
        <taxon>Proteinivorax</taxon>
    </lineage>
</organism>
<dbReference type="Pfam" id="PF12704">
    <property type="entry name" value="MacB_PCD"/>
    <property type="match status" value="1"/>
</dbReference>
<evidence type="ECO:0000256" key="6">
    <source>
        <dbReference type="ARBA" id="ARBA00038076"/>
    </source>
</evidence>
<name>A0AAU7VKL8_9FIRM</name>
<evidence type="ECO:0000256" key="1">
    <source>
        <dbReference type="ARBA" id="ARBA00004651"/>
    </source>
</evidence>
<evidence type="ECO:0000256" key="4">
    <source>
        <dbReference type="ARBA" id="ARBA00022989"/>
    </source>
</evidence>
<keyword evidence="5 7" id="KW-0472">Membrane</keyword>
<reference evidence="10" key="1">
    <citation type="journal article" date="2013" name="Extremophiles">
        <title>Proteinivorax tanatarense gen. nov., sp. nov., an anaerobic, haloalkaliphilic, proteolytic bacterium isolated from a decaying algal bloom, and proposal of Proteinivoraceae fam. nov.</title>
        <authorList>
            <person name="Kevbrin V."/>
            <person name="Boltyanskaya Y."/>
            <person name="Zhilina T."/>
            <person name="Kolganova T."/>
            <person name="Lavrentjeva E."/>
            <person name="Kuznetsov B."/>
        </authorList>
    </citation>
    <scope>NUCLEOTIDE SEQUENCE</scope>
    <source>
        <strain evidence="10">Z-910T</strain>
    </source>
</reference>
<dbReference type="PANTHER" id="PTHR30572:SF4">
    <property type="entry name" value="ABC TRANSPORTER PERMEASE YTRF"/>
    <property type="match status" value="1"/>
</dbReference>
<dbReference type="EMBL" id="CP158367">
    <property type="protein sequence ID" value="XBX74598.1"/>
    <property type="molecule type" value="Genomic_DNA"/>
</dbReference>
<keyword evidence="3 7" id="KW-0812">Transmembrane</keyword>
<protein>
    <submittedName>
        <fullName evidence="10">FtsX-like permease family protein</fullName>
    </submittedName>
</protein>
<dbReference type="GO" id="GO:0005886">
    <property type="term" value="C:plasma membrane"/>
    <property type="evidence" value="ECO:0007669"/>
    <property type="project" value="UniProtKB-SubCell"/>
</dbReference>
<comment type="similarity">
    <text evidence="6">Belongs to the ABC-4 integral membrane protein family.</text>
</comment>
<evidence type="ECO:0000259" key="9">
    <source>
        <dbReference type="Pfam" id="PF12704"/>
    </source>
</evidence>
<dbReference type="RefSeq" id="WP_350343350.1">
    <property type="nucleotide sequence ID" value="NZ_CP158367.1"/>
</dbReference>
<dbReference type="Pfam" id="PF02687">
    <property type="entry name" value="FtsX"/>
    <property type="match status" value="2"/>
</dbReference>
<sequence>MKSMGTLAMRYLWYQKKRTALTILGIIISVSMFTSIATLMLSFRDAELKRVKEVKGVHHASLFSHKKQYENIALNPHIDKVAYSYFVGRGYVYDYPIHLYSYKGDYLYLKNLSFSKGREPQKTNEIVLSTKVARKLELSVGDTLLMSVDGIYNYRNDDGSWMNENHYLGEKEFKISGLIESDNHHQTAYVSHDYVERNQGNVLFTVKDGLAVRDVVEDIAPNNGMINYNNTLLILQGRVQSDYYKGLFISVAAIVMLLVLVVCGATVAVTYNSFNISVLERIRQFGIISSVGATPKQLRRIVLVEAGVQALIAIPLGLIFGVVAMHIVFYLLSISAYTSFTGVSLSYSIKMLLICAAIGCFSVFLSALTPVILAGKKRSLEAIFYRPKVSPIFRKRKGFIIKRFFSAEKTLAYKNLQRNKKRTVLTALSLGVSVILLIVFSVFSYYSYDVKNTRNMYDNDFEITRTYGDPYPEETLNQIEQLEGIKTVQAHRNHSVFAVVEPDKVKNESKSYSCLADGGSNVISGKISGYSESQLNAAKDHLLKGEVNKKQMMNENGVLLVQSINNRQSNTRLIDYEVGDQIKIFLDKAEAELHIQNPEDYDCEEFITLTVKGILEKDLFNLNNEGIHLIALDDYYKTNLKEGYDKFYVNAVDDLDTDTHMQLVEQLEDISRKSKGGRFTDYFYNVRRDKQIFTESSVFAYGFIALIGFLGALNIINTVNANLLTRTKEFAMLMSVGIGPKSLARMVRWEAIMSGLIGVIYGCIIGNLLGYLLYLLMNDVTEIAWKFPWAANITVIIATIMVSLLASRATVQQVKKMNIIETLREE</sequence>
<feature type="transmembrane region" description="Helical" evidence="7">
    <location>
        <begin position="247"/>
        <end position="274"/>
    </location>
</feature>
<feature type="transmembrane region" description="Helical" evidence="7">
    <location>
        <begin position="351"/>
        <end position="373"/>
    </location>
</feature>
<feature type="transmembrane region" description="Helical" evidence="7">
    <location>
        <begin position="21"/>
        <end position="43"/>
    </location>
</feature>
<feature type="transmembrane region" description="Helical" evidence="7">
    <location>
        <begin position="698"/>
        <end position="716"/>
    </location>
</feature>
<evidence type="ECO:0000256" key="7">
    <source>
        <dbReference type="SAM" id="Phobius"/>
    </source>
</evidence>
<dbReference type="InterPro" id="IPR050250">
    <property type="entry name" value="Macrolide_Exporter_MacB"/>
</dbReference>
<evidence type="ECO:0000256" key="2">
    <source>
        <dbReference type="ARBA" id="ARBA00022475"/>
    </source>
</evidence>
<keyword evidence="4 7" id="KW-1133">Transmembrane helix</keyword>
<dbReference type="PANTHER" id="PTHR30572">
    <property type="entry name" value="MEMBRANE COMPONENT OF TRANSPORTER-RELATED"/>
    <property type="match status" value="1"/>
</dbReference>
<dbReference type="GO" id="GO:0022857">
    <property type="term" value="F:transmembrane transporter activity"/>
    <property type="evidence" value="ECO:0007669"/>
    <property type="project" value="TreeGrafter"/>
</dbReference>
<proteinExistence type="inferred from homology"/>
<feature type="transmembrane region" description="Helical" evidence="7">
    <location>
        <begin position="751"/>
        <end position="777"/>
    </location>
</feature>
<feature type="transmembrane region" description="Helical" evidence="7">
    <location>
        <begin position="789"/>
        <end position="807"/>
    </location>
</feature>
<feature type="transmembrane region" description="Helical" evidence="7">
    <location>
        <begin position="306"/>
        <end position="331"/>
    </location>
</feature>
<evidence type="ECO:0000259" key="8">
    <source>
        <dbReference type="Pfam" id="PF02687"/>
    </source>
</evidence>
<dbReference type="AlphaFoldDB" id="A0AAU7VKL8"/>
<evidence type="ECO:0000256" key="5">
    <source>
        <dbReference type="ARBA" id="ARBA00023136"/>
    </source>
</evidence>